<feature type="chain" id="PRO_5031474072" evidence="8">
    <location>
        <begin position="22"/>
        <end position="378"/>
    </location>
</feature>
<feature type="domain" description="Peptidase S8/S53" evidence="9">
    <location>
        <begin position="50"/>
        <end position="297"/>
    </location>
</feature>
<keyword evidence="13" id="KW-1185">Reference proteome</keyword>
<feature type="active site" description="Charge relay system" evidence="5">
    <location>
        <position position="59"/>
    </location>
</feature>
<evidence type="ECO:0000313" key="10">
    <source>
        <dbReference type="EMBL" id="MET3945077.1"/>
    </source>
</evidence>
<dbReference type="GO" id="GO:0006508">
    <property type="term" value="P:proteolysis"/>
    <property type="evidence" value="ECO:0007669"/>
    <property type="project" value="UniProtKB-KW"/>
</dbReference>
<proteinExistence type="inferred from homology"/>
<reference evidence="11 12" key="1">
    <citation type="submission" date="2020-04" db="EMBL/GenBank/DDBJ databases">
        <title>MicrobeNet Type strains.</title>
        <authorList>
            <person name="Nicholson A.C."/>
        </authorList>
    </citation>
    <scope>NUCLEOTIDE SEQUENCE [LARGE SCALE GENOMIC DNA]</scope>
    <source>
        <strain evidence="11 12">ATCC 700355</strain>
    </source>
</reference>
<dbReference type="PROSITE" id="PS00138">
    <property type="entry name" value="SUBTILASE_SER"/>
    <property type="match status" value="1"/>
</dbReference>
<gene>
    <name evidence="11" type="ORF">HF989_03565</name>
    <name evidence="10" type="ORF">JOF50_001876</name>
</gene>
<keyword evidence="4 5" id="KW-0720">Serine protease</keyword>
<feature type="active site" description="Charge relay system" evidence="5">
    <location>
        <position position="89"/>
    </location>
</feature>
<dbReference type="AlphaFoldDB" id="A0A7X6LRD9"/>
<dbReference type="PROSITE" id="PS00137">
    <property type="entry name" value="SUBTILASE_HIS"/>
    <property type="match status" value="1"/>
</dbReference>
<dbReference type="PANTHER" id="PTHR43806">
    <property type="entry name" value="PEPTIDASE S8"/>
    <property type="match status" value="1"/>
</dbReference>
<dbReference type="InterPro" id="IPR015500">
    <property type="entry name" value="Peptidase_S8_subtilisin-rel"/>
</dbReference>
<dbReference type="SUPFAM" id="SSF52743">
    <property type="entry name" value="Subtilisin-like"/>
    <property type="match status" value="1"/>
</dbReference>
<dbReference type="PRINTS" id="PR00723">
    <property type="entry name" value="SUBTILISIN"/>
</dbReference>
<dbReference type="RefSeq" id="WP_168683988.1">
    <property type="nucleotide sequence ID" value="NZ_JAAXPF010000003.1"/>
</dbReference>
<sequence length="378" mass="38420">MRWLPVAGLLALSLTPSPAYAQEVACAVPARVEAPGADADLTRLRRFATGEGVRVAVIDTGVAPHPEIAHLRPGRDFVADDALQDCDNHGTAVAGIIAGRTLGIAPEAEIVSIRQTSAHTRGQDTDAGNLQTLTDAMHNALDEGASVLNISVVSCLEPEFAARIDASGITAALERAEAQGAVVVAAAGNTGPDCEPGFDVFPARFPTVLAVAARADDHRIAEYSLPAELSAPGLVPAALAPGGWAEGTLAQDGVRPYAGTSFAAPVVSGTAALLQSRYPGISPAHVRALITASAQPGGGAVDPLGALTQLTPQEVAERPALQVQAVDREGNPAVSRLALLTGGAMALVAAVVALRAGLSRSPSAPRRESVPRPPAAGR</sequence>
<evidence type="ECO:0000256" key="1">
    <source>
        <dbReference type="ARBA" id="ARBA00011073"/>
    </source>
</evidence>
<accession>A0A7X6LRD9</accession>
<keyword evidence="8" id="KW-0732">Signal</keyword>
<dbReference type="Proteomes" id="UP001549139">
    <property type="component" value="Unassembled WGS sequence"/>
</dbReference>
<evidence type="ECO:0000256" key="2">
    <source>
        <dbReference type="ARBA" id="ARBA00022670"/>
    </source>
</evidence>
<dbReference type="InterPro" id="IPR023827">
    <property type="entry name" value="Peptidase_S8_Asp-AS"/>
</dbReference>
<keyword evidence="3 5" id="KW-0378">Hydrolase</keyword>
<dbReference type="InterPro" id="IPR023828">
    <property type="entry name" value="Peptidase_S8_Ser-AS"/>
</dbReference>
<evidence type="ECO:0000313" key="11">
    <source>
        <dbReference type="EMBL" id="NKY68452.1"/>
    </source>
</evidence>
<evidence type="ECO:0000313" key="13">
    <source>
        <dbReference type="Proteomes" id="UP001549139"/>
    </source>
</evidence>
<evidence type="ECO:0000256" key="8">
    <source>
        <dbReference type="SAM" id="SignalP"/>
    </source>
</evidence>
<evidence type="ECO:0000256" key="4">
    <source>
        <dbReference type="ARBA" id="ARBA00022825"/>
    </source>
</evidence>
<dbReference type="PROSITE" id="PS00136">
    <property type="entry name" value="SUBTILASE_ASP"/>
    <property type="match status" value="1"/>
</dbReference>
<evidence type="ECO:0000256" key="3">
    <source>
        <dbReference type="ARBA" id="ARBA00022801"/>
    </source>
</evidence>
<feature type="active site" description="Charge relay system" evidence="5">
    <location>
        <position position="261"/>
    </location>
</feature>
<dbReference type="Pfam" id="PF00082">
    <property type="entry name" value="Peptidase_S8"/>
    <property type="match status" value="1"/>
</dbReference>
<dbReference type="InterPro" id="IPR022398">
    <property type="entry name" value="Peptidase_S8_His-AS"/>
</dbReference>
<dbReference type="CDD" id="cd00306">
    <property type="entry name" value="Peptidases_S8_S53"/>
    <property type="match status" value="1"/>
</dbReference>
<evidence type="ECO:0000256" key="7">
    <source>
        <dbReference type="SAM" id="MobiDB-lite"/>
    </source>
</evidence>
<dbReference type="EMBL" id="JAAXPF010000003">
    <property type="protein sequence ID" value="NKY68452.1"/>
    <property type="molecule type" value="Genomic_DNA"/>
</dbReference>
<dbReference type="EMBL" id="JBEPNZ010000001">
    <property type="protein sequence ID" value="MET3945077.1"/>
    <property type="molecule type" value="Genomic_DNA"/>
</dbReference>
<name>A0A7X6LRD9_9CORY</name>
<comment type="similarity">
    <text evidence="1 5 6">Belongs to the peptidase S8 family.</text>
</comment>
<keyword evidence="2 5" id="KW-0645">Protease</keyword>
<dbReference type="PANTHER" id="PTHR43806:SF11">
    <property type="entry name" value="CEREVISIN-RELATED"/>
    <property type="match status" value="1"/>
</dbReference>
<feature type="region of interest" description="Disordered" evidence="7">
    <location>
        <begin position="359"/>
        <end position="378"/>
    </location>
</feature>
<protein>
    <submittedName>
        <fullName evidence="10">Membrane-anchored mycosin MYCP</fullName>
        <ecNumber evidence="10">3.4.21.-</ecNumber>
    </submittedName>
    <submittedName>
        <fullName evidence="11">S8 family serine peptidase</fullName>
    </submittedName>
</protein>
<dbReference type="PROSITE" id="PS51892">
    <property type="entry name" value="SUBTILASE"/>
    <property type="match status" value="1"/>
</dbReference>
<evidence type="ECO:0000256" key="5">
    <source>
        <dbReference type="PROSITE-ProRule" id="PRU01240"/>
    </source>
</evidence>
<evidence type="ECO:0000259" key="9">
    <source>
        <dbReference type="Pfam" id="PF00082"/>
    </source>
</evidence>
<dbReference type="EC" id="3.4.21.-" evidence="10"/>
<dbReference type="InterPro" id="IPR036852">
    <property type="entry name" value="Peptidase_S8/S53_dom_sf"/>
</dbReference>
<comment type="caution">
    <text evidence="11">The sequence shown here is derived from an EMBL/GenBank/DDBJ whole genome shotgun (WGS) entry which is preliminary data.</text>
</comment>
<dbReference type="GO" id="GO:0004252">
    <property type="term" value="F:serine-type endopeptidase activity"/>
    <property type="evidence" value="ECO:0007669"/>
    <property type="project" value="UniProtKB-UniRule"/>
</dbReference>
<dbReference type="Proteomes" id="UP000554284">
    <property type="component" value="Unassembled WGS sequence"/>
</dbReference>
<feature type="signal peptide" evidence="8">
    <location>
        <begin position="1"/>
        <end position="21"/>
    </location>
</feature>
<dbReference type="InterPro" id="IPR000209">
    <property type="entry name" value="Peptidase_S8/S53_dom"/>
</dbReference>
<evidence type="ECO:0000313" key="12">
    <source>
        <dbReference type="Proteomes" id="UP000554284"/>
    </source>
</evidence>
<organism evidence="11 12">
    <name type="scientific">Corynebacterium mucifaciens</name>
    <dbReference type="NCBI Taxonomy" id="57171"/>
    <lineage>
        <taxon>Bacteria</taxon>
        <taxon>Bacillati</taxon>
        <taxon>Actinomycetota</taxon>
        <taxon>Actinomycetes</taxon>
        <taxon>Mycobacteriales</taxon>
        <taxon>Corynebacteriaceae</taxon>
        <taxon>Corynebacterium</taxon>
    </lineage>
</organism>
<dbReference type="InterPro" id="IPR050131">
    <property type="entry name" value="Peptidase_S8_subtilisin-like"/>
</dbReference>
<dbReference type="Gene3D" id="3.40.50.200">
    <property type="entry name" value="Peptidase S8/S53 domain"/>
    <property type="match status" value="1"/>
</dbReference>
<reference evidence="10 13" key="2">
    <citation type="submission" date="2024-06" db="EMBL/GenBank/DDBJ databases">
        <title>Sequencing the genomes of 1000 actinobacteria strains.</title>
        <authorList>
            <person name="Klenk H.-P."/>
        </authorList>
    </citation>
    <scope>NUCLEOTIDE SEQUENCE [LARGE SCALE GENOMIC DNA]</scope>
    <source>
        <strain evidence="10 13">DSM 44265</strain>
    </source>
</reference>
<evidence type="ECO:0000256" key="6">
    <source>
        <dbReference type="RuleBase" id="RU003355"/>
    </source>
</evidence>